<dbReference type="RefSeq" id="WP_011701227.1">
    <property type="nucleotide sequence ID" value="NZ_CBCSAN010000001.1"/>
</dbReference>
<protein>
    <submittedName>
        <fullName evidence="1">Uncharacterized protein</fullName>
    </submittedName>
</protein>
<dbReference type="OMA" id="YSSVWAV"/>
<accession>A0A7X0T4G6</accession>
<reference evidence="1 2" key="1">
    <citation type="submission" date="2020-03" db="EMBL/GenBank/DDBJ databases">
        <title>Soil Listeria distribution.</title>
        <authorList>
            <person name="Liao J."/>
            <person name="Wiedmann M."/>
        </authorList>
    </citation>
    <scope>NUCLEOTIDE SEQUENCE [LARGE SCALE GENOMIC DNA]</scope>
    <source>
        <strain evidence="1 2">FSL L7-1829</strain>
    </source>
</reference>
<comment type="caution">
    <text evidence="1">The sequence shown here is derived from an EMBL/GenBank/DDBJ whole genome shotgun (WGS) entry which is preliminary data.</text>
</comment>
<gene>
    <name evidence="1" type="ORF">HB853_05625</name>
</gene>
<proteinExistence type="predicted"/>
<name>A0A7X0T4G6_LISWE</name>
<evidence type="ECO:0000313" key="1">
    <source>
        <dbReference type="EMBL" id="MBC1322420.1"/>
    </source>
</evidence>
<dbReference type="AlphaFoldDB" id="A0A7X0T4G6"/>
<organism evidence="1 2">
    <name type="scientific">Listeria welshimeri</name>
    <dbReference type="NCBI Taxonomy" id="1643"/>
    <lineage>
        <taxon>Bacteria</taxon>
        <taxon>Bacillati</taxon>
        <taxon>Bacillota</taxon>
        <taxon>Bacilli</taxon>
        <taxon>Bacillales</taxon>
        <taxon>Listeriaceae</taxon>
        <taxon>Listeria</taxon>
    </lineage>
</organism>
<dbReference type="EMBL" id="JAAROP010000003">
    <property type="protein sequence ID" value="MBC1322420.1"/>
    <property type="molecule type" value="Genomic_DNA"/>
</dbReference>
<dbReference type="GeneID" id="61188264"/>
<dbReference type="Proteomes" id="UP000522007">
    <property type="component" value="Unassembled WGS sequence"/>
</dbReference>
<sequence length="63" mass="6840">MTKSLEEIGTEIGAKTEKVVRKSGEVAGTAAKISVYSSVWAVKMSINKSRSFIEGFKQGWSSK</sequence>
<evidence type="ECO:0000313" key="2">
    <source>
        <dbReference type="Proteomes" id="UP000522007"/>
    </source>
</evidence>